<gene>
    <name evidence="2" type="ORF">J2800_000756</name>
</gene>
<name>A0ABU1MVH0_9CAUL</name>
<protein>
    <submittedName>
        <fullName evidence="2">Antitoxin ParD1/3/4</fullName>
    </submittedName>
</protein>
<reference evidence="2 3" key="1">
    <citation type="submission" date="2023-07" db="EMBL/GenBank/DDBJ databases">
        <title>Sorghum-associated microbial communities from plants grown in Nebraska, USA.</title>
        <authorList>
            <person name="Schachtman D."/>
        </authorList>
    </citation>
    <scope>NUCLEOTIDE SEQUENCE [LARGE SCALE GENOMIC DNA]</scope>
    <source>
        <strain evidence="2 3">DS2154</strain>
    </source>
</reference>
<proteinExistence type="predicted"/>
<keyword evidence="3" id="KW-1185">Reference proteome</keyword>
<sequence>MNKPAKPEADDFDDLSDLYGPLPTEAEMDAWIERNRDEINASLEQARQELAEGKATPWSMDEIMAEVREELRKEGR</sequence>
<dbReference type="RefSeq" id="WP_056753236.1">
    <property type="nucleotide sequence ID" value="NZ_BMLD01000018.1"/>
</dbReference>
<evidence type="ECO:0000313" key="3">
    <source>
        <dbReference type="Proteomes" id="UP001262754"/>
    </source>
</evidence>
<evidence type="ECO:0000256" key="1">
    <source>
        <dbReference type="SAM" id="MobiDB-lite"/>
    </source>
</evidence>
<evidence type="ECO:0000313" key="2">
    <source>
        <dbReference type="EMBL" id="MDR6530032.1"/>
    </source>
</evidence>
<dbReference type="EMBL" id="JAVDRL010000002">
    <property type="protein sequence ID" value="MDR6530032.1"/>
    <property type="molecule type" value="Genomic_DNA"/>
</dbReference>
<feature type="region of interest" description="Disordered" evidence="1">
    <location>
        <begin position="1"/>
        <end position="22"/>
    </location>
</feature>
<comment type="caution">
    <text evidence="2">The sequence shown here is derived from an EMBL/GenBank/DDBJ whole genome shotgun (WGS) entry which is preliminary data.</text>
</comment>
<organism evidence="2 3">
    <name type="scientific">Caulobacter rhizosphaerae</name>
    <dbReference type="NCBI Taxonomy" id="2010972"/>
    <lineage>
        <taxon>Bacteria</taxon>
        <taxon>Pseudomonadati</taxon>
        <taxon>Pseudomonadota</taxon>
        <taxon>Alphaproteobacteria</taxon>
        <taxon>Caulobacterales</taxon>
        <taxon>Caulobacteraceae</taxon>
        <taxon>Caulobacter</taxon>
    </lineage>
</organism>
<dbReference type="Proteomes" id="UP001262754">
    <property type="component" value="Unassembled WGS sequence"/>
</dbReference>
<accession>A0ABU1MVH0</accession>